<dbReference type="OrthoDB" id="112232at2"/>
<name>A0A5C1YMX9_9PROT</name>
<dbReference type="KEGG" id="acek:FLP30_05795"/>
<gene>
    <name evidence="1" type="ORF">FLP30_05795</name>
</gene>
<sequence>MGGLGQWLSATRLSALGQGTGQSRLSRRLARIHATAQHDPYAAFAASVELARAGEAEGQHLVGQAYLAGKGVPPDLTEGVRWTRRAAEGGCRAAMITLAVLCLRGMPDTVAEGAGPQVFGTTPQPGPPDHARAAHWAGEAAALGDAEAQALYGYVLSTAPAPLRDGTQAREWYARAAQAGCARGHLGMALVMLEQAQTPQDWAAAAQSLHVAASAGLGTALYLLGQLYERGTGVACDIGRAIGYFAAAAERNVREAQARYGMALLSGYGVAADPARGQTWLRRAALAGDAEAAAVLGDLCGRGLDMAPNYAEAVAWYRLASGLGHAAASRTLGRIYLAGVGVPADRAEAGHWFGVAARQGDTVAAAELGALLVAGVVPREEGGGLMDVFRKAAQGQDMLAMFNLGVGLAHGLEGDQNIQAATHWLKTAASKVVNAQYWYGRMVLTGCGMPANPEQGRAWIALAAGAGMVEAMVEYAHLLVAGVGGPRHHPQALALYRRAAEEGSVAAMFSVGAMLGGGHAVEEDRPAARSWFDRAAQQGHALAQLMLARYLAQGLGGGVDLAGARQWYQQASAQGVGEASAELAQLGSV</sequence>
<dbReference type="Gene3D" id="1.25.40.10">
    <property type="entry name" value="Tetratricopeptide repeat domain"/>
    <property type="match status" value="3"/>
</dbReference>
<dbReference type="RefSeq" id="WP_149278979.1">
    <property type="nucleotide sequence ID" value="NZ_CP043506.1"/>
</dbReference>
<evidence type="ECO:0000313" key="2">
    <source>
        <dbReference type="Proteomes" id="UP000324536"/>
    </source>
</evidence>
<dbReference type="PANTHER" id="PTHR11102">
    <property type="entry name" value="SEL-1-LIKE PROTEIN"/>
    <property type="match status" value="1"/>
</dbReference>
<dbReference type="EMBL" id="CP043506">
    <property type="protein sequence ID" value="QEO17301.1"/>
    <property type="molecule type" value="Genomic_DNA"/>
</dbReference>
<dbReference type="Proteomes" id="UP000324536">
    <property type="component" value="Chromosome"/>
</dbReference>
<dbReference type="PANTHER" id="PTHR11102:SF160">
    <property type="entry name" value="ERAD-ASSOCIATED E3 UBIQUITIN-PROTEIN LIGASE COMPONENT HRD3"/>
    <property type="match status" value="1"/>
</dbReference>
<dbReference type="Pfam" id="PF08238">
    <property type="entry name" value="Sel1"/>
    <property type="match status" value="12"/>
</dbReference>
<proteinExistence type="predicted"/>
<dbReference type="AlphaFoldDB" id="A0A5C1YMX9"/>
<protein>
    <submittedName>
        <fullName evidence="1">Sel1 repeat family protein</fullName>
    </submittedName>
</protein>
<accession>A0A5C1YMX9</accession>
<keyword evidence="2" id="KW-1185">Reference proteome</keyword>
<evidence type="ECO:0000313" key="1">
    <source>
        <dbReference type="EMBL" id="QEO17301.1"/>
    </source>
</evidence>
<dbReference type="SUPFAM" id="SSF81901">
    <property type="entry name" value="HCP-like"/>
    <property type="match status" value="4"/>
</dbReference>
<dbReference type="SMART" id="SM00671">
    <property type="entry name" value="SEL1"/>
    <property type="match status" value="12"/>
</dbReference>
<dbReference type="InterPro" id="IPR006597">
    <property type="entry name" value="Sel1-like"/>
</dbReference>
<reference evidence="1 2" key="1">
    <citation type="submission" date="2019-09" db="EMBL/GenBank/DDBJ databases">
        <title>Genome sequencing of strain KACC 21233.</title>
        <authorList>
            <person name="Heo J."/>
            <person name="Kim S.-J."/>
            <person name="Kim J.-S."/>
            <person name="Hong S.-B."/>
            <person name="Kwon S.-W."/>
        </authorList>
    </citation>
    <scope>NUCLEOTIDE SEQUENCE [LARGE SCALE GENOMIC DNA]</scope>
    <source>
        <strain evidence="1 2">KACC 21233</strain>
    </source>
</reference>
<dbReference type="InterPro" id="IPR011990">
    <property type="entry name" value="TPR-like_helical_dom_sf"/>
</dbReference>
<organism evidence="1 2">
    <name type="scientific">Acetobacter vaccinii</name>
    <dbReference type="NCBI Taxonomy" id="2592655"/>
    <lineage>
        <taxon>Bacteria</taxon>
        <taxon>Pseudomonadati</taxon>
        <taxon>Pseudomonadota</taxon>
        <taxon>Alphaproteobacteria</taxon>
        <taxon>Acetobacterales</taxon>
        <taxon>Acetobacteraceae</taxon>
        <taxon>Acetobacter</taxon>
    </lineage>
</organism>
<dbReference type="InterPro" id="IPR050767">
    <property type="entry name" value="Sel1_AlgK"/>
</dbReference>